<dbReference type="OrthoDB" id="420519at2759"/>
<feature type="transmembrane region" description="Helical" evidence="1">
    <location>
        <begin position="273"/>
        <end position="295"/>
    </location>
</feature>
<dbReference type="AlphaFoldDB" id="A0A5J4VPF7"/>
<dbReference type="GO" id="GO:0022857">
    <property type="term" value="F:transmembrane transporter activity"/>
    <property type="evidence" value="ECO:0007669"/>
    <property type="project" value="UniProtKB-UniRule"/>
</dbReference>
<dbReference type="Proteomes" id="UP000324800">
    <property type="component" value="Unassembled WGS sequence"/>
</dbReference>
<protein>
    <submittedName>
        <fullName evidence="2">Uncharacterized protein</fullName>
    </submittedName>
</protein>
<evidence type="ECO:0000313" key="2">
    <source>
        <dbReference type="EMBL" id="KAA6384153.1"/>
    </source>
</evidence>
<sequence>MMMMAIKIRIAIIVDHLEIQSLIMKFSGQDQAVLGNFVLVKKDYVLPYYSNHHFILLVDAIDCQVLLFNVYGLHLYHVCRCIPNIKGLTYEAMPAEYIAFCEKFTKVVLIAAILAVTFILLWTIIFQCSGKIHIWIHLESAQLFLFINVQKVLQKNSISLILDPLKQILILLIVSSLFIAIFIYYCSIVEIGIEVRSCDLTISKVTDLFFYLLSSRSYRLCSSKLQRYQATIAGVGASFDFSKTVDDHPGFSVALTLKTILFHHLRSLNIDSCITFVITLIRAIQMQLILTIMLFGMPSDYIIMMIHGNGFFHSAIDSLKLLLHNSLRTFIIIKIAGFIIANGILASSLLSILYSFITIHPDFIGDKEYLSHVHVFYWQLIIFVYFIVAFVVRCF</sequence>
<evidence type="ECO:0000256" key="1">
    <source>
        <dbReference type="SAM" id="Phobius"/>
    </source>
</evidence>
<accession>A0A5J4VPF7</accession>
<comment type="caution">
    <text evidence="2">The sequence shown here is derived from an EMBL/GenBank/DDBJ whole genome shotgun (WGS) entry which is preliminary data.</text>
</comment>
<feature type="transmembrane region" description="Helical" evidence="1">
    <location>
        <begin position="107"/>
        <end position="125"/>
    </location>
</feature>
<feature type="transmembrane region" description="Helical" evidence="1">
    <location>
        <begin position="301"/>
        <end position="323"/>
    </location>
</feature>
<keyword evidence="1" id="KW-1133">Transmembrane helix</keyword>
<evidence type="ECO:0000313" key="3">
    <source>
        <dbReference type="Proteomes" id="UP000324800"/>
    </source>
</evidence>
<feature type="transmembrane region" description="Helical" evidence="1">
    <location>
        <begin position="168"/>
        <end position="186"/>
    </location>
</feature>
<keyword evidence="1" id="KW-0472">Membrane</keyword>
<dbReference type="GO" id="GO:0005886">
    <property type="term" value="C:plasma membrane"/>
    <property type="evidence" value="ECO:0007669"/>
    <property type="project" value="UniProtKB-SubCell"/>
</dbReference>
<name>A0A5J4VPF7_9EUKA</name>
<keyword evidence="1" id="KW-0812">Transmembrane</keyword>
<dbReference type="EMBL" id="SNRW01005892">
    <property type="protein sequence ID" value="KAA6384153.1"/>
    <property type="molecule type" value="Genomic_DNA"/>
</dbReference>
<organism evidence="2 3">
    <name type="scientific">Streblomastix strix</name>
    <dbReference type="NCBI Taxonomy" id="222440"/>
    <lineage>
        <taxon>Eukaryota</taxon>
        <taxon>Metamonada</taxon>
        <taxon>Preaxostyla</taxon>
        <taxon>Oxymonadida</taxon>
        <taxon>Streblomastigidae</taxon>
        <taxon>Streblomastix</taxon>
    </lineage>
</organism>
<feature type="transmembrane region" description="Helical" evidence="1">
    <location>
        <begin position="376"/>
        <end position="394"/>
    </location>
</feature>
<gene>
    <name evidence="2" type="ORF">EZS28_020319</name>
</gene>
<reference evidence="2 3" key="1">
    <citation type="submission" date="2019-03" db="EMBL/GenBank/DDBJ databases">
        <title>Single cell metagenomics reveals metabolic interactions within the superorganism composed of flagellate Streblomastix strix and complex community of Bacteroidetes bacteria on its surface.</title>
        <authorList>
            <person name="Treitli S.C."/>
            <person name="Kolisko M."/>
            <person name="Husnik F."/>
            <person name="Keeling P."/>
            <person name="Hampl V."/>
        </authorList>
    </citation>
    <scope>NUCLEOTIDE SEQUENCE [LARGE SCALE GENOMIC DNA]</scope>
    <source>
        <strain evidence="2">ST1C</strain>
    </source>
</reference>
<proteinExistence type="predicted"/>
<feature type="transmembrane region" description="Helical" evidence="1">
    <location>
        <begin position="335"/>
        <end position="356"/>
    </location>
</feature>